<dbReference type="RefSeq" id="WP_373306304.1">
    <property type="nucleotide sequence ID" value="NZ_BOOZ01000060.1"/>
</dbReference>
<dbReference type="EMBL" id="BOOZ01000060">
    <property type="protein sequence ID" value="GIJ12725.1"/>
    <property type="molecule type" value="Genomic_DNA"/>
</dbReference>
<organism evidence="3 4">
    <name type="scientific">Micromonospora andamanensis</name>
    <dbReference type="NCBI Taxonomy" id="1287068"/>
    <lineage>
        <taxon>Bacteria</taxon>
        <taxon>Bacillati</taxon>
        <taxon>Actinomycetota</taxon>
        <taxon>Actinomycetes</taxon>
        <taxon>Micromonosporales</taxon>
        <taxon>Micromonosporaceae</taxon>
        <taxon>Micromonospora</taxon>
    </lineage>
</organism>
<accession>A0ABQ4I4A8</accession>
<evidence type="ECO:0000313" key="3">
    <source>
        <dbReference type="EMBL" id="GIJ12725.1"/>
    </source>
</evidence>
<evidence type="ECO:0000313" key="4">
    <source>
        <dbReference type="Proteomes" id="UP000647017"/>
    </source>
</evidence>
<dbReference type="InterPro" id="IPR041657">
    <property type="entry name" value="HTH_17"/>
</dbReference>
<gene>
    <name evidence="3" type="ORF">Van01_59390</name>
</gene>
<feature type="region of interest" description="Disordered" evidence="1">
    <location>
        <begin position="1"/>
        <end position="23"/>
    </location>
</feature>
<reference evidence="3 4" key="1">
    <citation type="submission" date="2021-01" db="EMBL/GenBank/DDBJ databases">
        <title>Whole genome shotgun sequence of Verrucosispora andamanensis NBRC 109075.</title>
        <authorList>
            <person name="Komaki H."/>
            <person name="Tamura T."/>
        </authorList>
    </citation>
    <scope>NUCLEOTIDE SEQUENCE [LARGE SCALE GENOMIC DNA]</scope>
    <source>
        <strain evidence="3 4">NBRC 109075</strain>
    </source>
</reference>
<dbReference type="Proteomes" id="UP000647017">
    <property type="component" value="Unassembled WGS sequence"/>
</dbReference>
<evidence type="ECO:0000256" key="1">
    <source>
        <dbReference type="SAM" id="MobiDB-lite"/>
    </source>
</evidence>
<sequence>MTMPEHHFADHSSPENGQPDDTAWTVERIRALGVITDIATAAQIFGLSRAAAYELAKRDQFPVAVLRFGSRYRVPVAAILNALHLPAADEQPPDPPPPAT</sequence>
<keyword evidence="4" id="KW-1185">Reference proteome</keyword>
<protein>
    <recommendedName>
        <fullName evidence="2">Helix-turn-helix domain-containing protein</fullName>
    </recommendedName>
</protein>
<name>A0ABQ4I4A8_9ACTN</name>
<comment type="caution">
    <text evidence="3">The sequence shown here is derived from an EMBL/GenBank/DDBJ whole genome shotgun (WGS) entry which is preliminary data.</text>
</comment>
<evidence type="ECO:0000259" key="2">
    <source>
        <dbReference type="Pfam" id="PF12728"/>
    </source>
</evidence>
<dbReference type="Pfam" id="PF12728">
    <property type="entry name" value="HTH_17"/>
    <property type="match status" value="1"/>
</dbReference>
<proteinExistence type="predicted"/>
<feature type="domain" description="Helix-turn-helix" evidence="2">
    <location>
        <begin position="38"/>
        <end position="80"/>
    </location>
</feature>
<feature type="compositionally biased region" description="Basic and acidic residues" evidence="1">
    <location>
        <begin position="1"/>
        <end position="13"/>
    </location>
</feature>